<feature type="compositionally biased region" description="Acidic residues" evidence="1">
    <location>
        <begin position="62"/>
        <end position="72"/>
    </location>
</feature>
<evidence type="ECO:0000256" key="1">
    <source>
        <dbReference type="SAM" id="MobiDB-lite"/>
    </source>
</evidence>
<reference evidence="2 3" key="1">
    <citation type="submission" date="2022-05" db="EMBL/GenBank/DDBJ databases">
        <authorList>
            <consortium name="Genoscope - CEA"/>
            <person name="William W."/>
        </authorList>
    </citation>
    <scope>NUCLEOTIDE SEQUENCE [LARGE SCALE GENOMIC DNA]</scope>
</reference>
<protein>
    <submittedName>
        <fullName evidence="2">Uncharacterized protein</fullName>
    </submittedName>
</protein>
<evidence type="ECO:0000313" key="3">
    <source>
        <dbReference type="Proteomes" id="UP001159428"/>
    </source>
</evidence>
<proteinExistence type="predicted"/>
<organism evidence="2 3">
    <name type="scientific">Pocillopora meandrina</name>
    <dbReference type="NCBI Taxonomy" id="46732"/>
    <lineage>
        <taxon>Eukaryota</taxon>
        <taxon>Metazoa</taxon>
        <taxon>Cnidaria</taxon>
        <taxon>Anthozoa</taxon>
        <taxon>Hexacorallia</taxon>
        <taxon>Scleractinia</taxon>
        <taxon>Astrocoeniina</taxon>
        <taxon>Pocilloporidae</taxon>
        <taxon>Pocillopora</taxon>
    </lineage>
</organism>
<sequence>MGEKTGQKASAEQVAKDMCNVRTYDNQRRFGREEWLTKLQVRGFFSRLASLRRKQGWHGADTSEEDNEGDEVGEQRHVVQEVIENLGLKHPFIFVVYNLCQCYHSNKLSFFNVSTLKDMCRYFEIPYKSRVLKRGLLDKVSELVQECECSKK</sequence>
<comment type="caution">
    <text evidence="2">The sequence shown here is derived from an EMBL/GenBank/DDBJ whole genome shotgun (WGS) entry which is preliminary data.</text>
</comment>
<feature type="region of interest" description="Disordered" evidence="1">
    <location>
        <begin position="52"/>
        <end position="73"/>
    </location>
</feature>
<name>A0AAU9VVR8_9CNID</name>
<dbReference type="EMBL" id="CALNXJ010000005">
    <property type="protein sequence ID" value="CAH3040335.1"/>
    <property type="molecule type" value="Genomic_DNA"/>
</dbReference>
<evidence type="ECO:0000313" key="2">
    <source>
        <dbReference type="EMBL" id="CAH3040335.1"/>
    </source>
</evidence>
<accession>A0AAU9VVR8</accession>
<dbReference type="Proteomes" id="UP001159428">
    <property type="component" value="Unassembled WGS sequence"/>
</dbReference>
<keyword evidence="3" id="KW-1185">Reference proteome</keyword>
<gene>
    <name evidence="2" type="ORF">PMEA_00025953</name>
</gene>
<dbReference type="AlphaFoldDB" id="A0AAU9VVR8"/>